<reference evidence="1 2" key="2">
    <citation type="submission" date="2021-02" db="EMBL/GenBank/DDBJ databases">
        <title>Sulfurospirillum tamanensis sp. nov.</title>
        <authorList>
            <person name="Frolova A."/>
            <person name="Merkel A."/>
            <person name="Slobodkin A."/>
        </authorList>
    </citation>
    <scope>NUCLEOTIDE SEQUENCE [LARGE SCALE GENOMIC DNA]</scope>
    <source>
        <strain evidence="1 2">T05b</strain>
    </source>
</reference>
<comment type="caution">
    <text evidence="1">The sequence shown here is derived from an EMBL/GenBank/DDBJ whole genome shotgun (WGS) entry which is preliminary data.</text>
</comment>
<evidence type="ECO:0000313" key="2">
    <source>
        <dbReference type="Proteomes" id="UP000703590"/>
    </source>
</evidence>
<accession>A0ABS2WUM9</accession>
<evidence type="ECO:0000313" key="1">
    <source>
        <dbReference type="EMBL" id="MBN2965367.1"/>
    </source>
</evidence>
<protein>
    <recommendedName>
        <fullName evidence="3">GspL cytoplasmic actin-ATPase-like domain-containing protein</fullName>
    </recommendedName>
</protein>
<keyword evidence="2" id="KW-1185">Reference proteome</keyword>
<gene>
    <name evidence="1" type="ORF">JWV37_11295</name>
</gene>
<reference evidence="2" key="1">
    <citation type="submission" date="2021-02" db="EMBL/GenBank/DDBJ databases">
        <title>Sulfurospirillum tamanensis sp. nov.</title>
        <authorList>
            <person name="Merkel A.Y."/>
        </authorList>
    </citation>
    <scope>NUCLEOTIDE SEQUENCE [LARGE SCALE GENOMIC DNA]</scope>
    <source>
        <strain evidence="2">T05b</strain>
    </source>
</reference>
<dbReference type="RefSeq" id="WP_205459928.1">
    <property type="nucleotide sequence ID" value="NZ_JAFHKK010000034.1"/>
</dbReference>
<name>A0ABS2WUM9_9BACT</name>
<dbReference type="Proteomes" id="UP000703590">
    <property type="component" value="Unassembled WGS sequence"/>
</dbReference>
<proteinExistence type="predicted"/>
<dbReference type="EMBL" id="JAFHKK010000034">
    <property type="protein sequence ID" value="MBN2965367.1"/>
    <property type="molecule type" value="Genomic_DNA"/>
</dbReference>
<sequence>MVTTSSDKKGFTSIVSIDLESKNAFRFERNEIKPHNLDKSSKTDEFFISYIYAKDIISSTLEVSRSIPDSDLQDVVEIKAYEELGLDTATEYKITFFETEINDTKNRLLNVFAINAELVREQFSAIKSKTKYIDYVSTAPFLVGSLYRKNILEKEGVQCFVYLQKNDAFLAIYRAGNYLYSKSLRYSLKEISEKFCELLGERVEEDDFYHMLAAEGVRPTNIGHQTHIEQLFGEIFSYINDVLIFAKRSYGIEAVDQFYFGTEVGMISGIEEYSKSHLGLVSYDFNFNIAINSKEWYIDQMHILMILASQAYFESQDESENFTIFKRPPAFSKRPSGRLAGVLVASLVLSFAYPAYQYAYGTKLAFDTMKQKEKFSDLNQKANTLRTALATLAEEKKGLDVKFSQQNERLQFRKKLLDEIHEKKVNYPMKGVIISDLVSLLNNRNIMVSKITEANGKMTLSLRSRSDKKLTELLKDISKKEKYGVSTKEIIKQEDSLFYTSDVTIKAQ</sequence>
<evidence type="ECO:0008006" key="3">
    <source>
        <dbReference type="Google" id="ProtNLM"/>
    </source>
</evidence>
<organism evidence="1 2">
    <name type="scientific">Sulfurospirillum tamanense</name>
    <dbReference type="NCBI Taxonomy" id="2813362"/>
    <lineage>
        <taxon>Bacteria</taxon>
        <taxon>Pseudomonadati</taxon>
        <taxon>Campylobacterota</taxon>
        <taxon>Epsilonproteobacteria</taxon>
        <taxon>Campylobacterales</taxon>
        <taxon>Sulfurospirillaceae</taxon>
        <taxon>Sulfurospirillum</taxon>
    </lineage>
</organism>